<evidence type="ECO:0000256" key="4">
    <source>
        <dbReference type="ARBA" id="ARBA00022475"/>
    </source>
</evidence>
<dbReference type="InterPro" id="IPR033479">
    <property type="entry name" value="dCache_1"/>
</dbReference>
<dbReference type="PANTHER" id="PTHR34220:SF7">
    <property type="entry name" value="SENSOR HISTIDINE KINASE YPDA"/>
    <property type="match status" value="1"/>
</dbReference>
<dbReference type="Gene3D" id="6.10.340.10">
    <property type="match status" value="1"/>
</dbReference>
<evidence type="ECO:0000259" key="10">
    <source>
        <dbReference type="SMART" id="SM00387"/>
    </source>
</evidence>
<dbReference type="GO" id="GO:0000155">
    <property type="term" value="F:phosphorelay sensor kinase activity"/>
    <property type="evidence" value="ECO:0007669"/>
    <property type="project" value="InterPro"/>
</dbReference>
<accession>A0A1R0ZNS6</accession>
<keyword evidence="8 9" id="KW-0472">Membrane</keyword>
<evidence type="ECO:0000256" key="7">
    <source>
        <dbReference type="ARBA" id="ARBA00023012"/>
    </source>
</evidence>
<dbReference type="EMBL" id="MPTW01000001">
    <property type="protein sequence ID" value="OME74259.1"/>
    <property type="molecule type" value="Genomic_DNA"/>
</dbReference>
<dbReference type="SUPFAM" id="SSF55874">
    <property type="entry name" value="ATPase domain of HSP90 chaperone/DNA topoisomerase II/histidine kinase"/>
    <property type="match status" value="1"/>
</dbReference>
<dbReference type="PANTHER" id="PTHR34220">
    <property type="entry name" value="SENSOR HISTIDINE KINASE YPDA"/>
    <property type="match status" value="1"/>
</dbReference>
<dbReference type="RefSeq" id="WP_076282870.1">
    <property type="nucleotide sequence ID" value="NZ_MPTW01000001.1"/>
</dbReference>
<keyword evidence="11" id="KW-0418">Kinase</keyword>
<dbReference type="InterPro" id="IPR050640">
    <property type="entry name" value="Bact_2-comp_sensor_kinase"/>
</dbReference>
<dbReference type="Gene3D" id="3.30.450.20">
    <property type="entry name" value="PAS domain"/>
    <property type="match status" value="2"/>
</dbReference>
<keyword evidence="11" id="KW-0808">Transferase</keyword>
<feature type="transmembrane region" description="Helical" evidence="9">
    <location>
        <begin position="7"/>
        <end position="30"/>
    </location>
</feature>
<dbReference type="InterPro" id="IPR010559">
    <property type="entry name" value="Sig_transdc_His_kin_internal"/>
</dbReference>
<evidence type="ECO:0000256" key="8">
    <source>
        <dbReference type="ARBA" id="ARBA00023136"/>
    </source>
</evidence>
<evidence type="ECO:0000256" key="9">
    <source>
        <dbReference type="SAM" id="Phobius"/>
    </source>
</evidence>
<evidence type="ECO:0000256" key="2">
    <source>
        <dbReference type="ARBA" id="ARBA00004651"/>
    </source>
</evidence>
<sequence length="574" mass="65617">MKLRRKILFAIILLVFIPVILMGIVTYVNFSNAMEKKSSNFYWVSLLETDRKLKFALSEISSISNSAITQPVIQQSLKQSNFVLTYDRKQELNNLLINHPMITSFSLYSKDRLLYQYNAPMSFEEMKKQSWFHTMESAEGRPVWSGPGENGSALSGHPVLVQARVIKDYYSLEDIGYLVVNVKPDLLDQIFWEAATLKKGDILLVNKLGNIVFNKSGEHIGQRTEFPFLENDYAKEQNYYIDNYQGEKSLITFLPSHNKDWYLAAITPMNLISSESISIRNIAIILSTVSLLSAILFDRYFVRRLVYSINSAVNGMKRVKQGIFTPITTRYRADDESDFLIDGFNRMSTQINELIVQVQTEQGRKKEAEMKALMAQINPHFINNSLESINSMAVLQGNKDISKMVISLGKLLRISISQNQELIPLQMEFEHVRHYLDIQKFRFEDKFSYIINLPESLRTFMTQKLIVQPIVENALYHAIEPMEDPGIIEITAYEMGTDMIIIVKDNGPGFDLAKMMNLWDNEGGGQKKYSDSGVGLKNVHERLNIRFGSPYGLLVCSSPGFGSTIRIRIPKILP</sequence>
<dbReference type="InterPro" id="IPR036890">
    <property type="entry name" value="HATPase_C_sf"/>
</dbReference>
<dbReference type="Pfam" id="PF02518">
    <property type="entry name" value="HATPase_c"/>
    <property type="match status" value="1"/>
</dbReference>
<dbReference type="EC" id="2.7.13.3" evidence="3"/>
<name>A0A1R0ZNS6_9BACL</name>
<keyword evidence="5 9" id="KW-0812">Transmembrane</keyword>
<dbReference type="Proteomes" id="UP000187425">
    <property type="component" value="Unassembled WGS sequence"/>
</dbReference>
<proteinExistence type="predicted"/>
<protein>
    <recommendedName>
        <fullName evidence="3">histidine kinase</fullName>
        <ecNumber evidence="3">2.7.13.3</ecNumber>
    </recommendedName>
</protein>
<dbReference type="PRINTS" id="PR00344">
    <property type="entry name" value="BCTRLSENSOR"/>
</dbReference>
<keyword evidence="6 9" id="KW-1133">Transmembrane helix</keyword>
<evidence type="ECO:0000256" key="6">
    <source>
        <dbReference type="ARBA" id="ARBA00022989"/>
    </source>
</evidence>
<dbReference type="SMART" id="SM00387">
    <property type="entry name" value="HATPase_c"/>
    <property type="match status" value="1"/>
</dbReference>
<dbReference type="InterPro" id="IPR003594">
    <property type="entry name" value="HATPase_dom"/>
</dbReference>
<evidence type="ECO:0000256" key="3">
    <source>
        <dbReference type="ARBA" id="ARBA00012438"/>
    </source>
</evidence>
<comment type="catalytic activity">
    <reaction evidence="1">
        <text>ATP + protein L-histidine = ADP + protein N-phospho-L-histidine.</text>
        <dbReference type="EC" id="2.7.13.3"/>
    </reaction>
</comment>
<dbReference type="Pfam" id="PF06580">
    <property type="entry name" value="His_kinase"/>
    <property type="match status" value="1"/>
</dbReference>
<keyword evidence="7" id="KW-0902">Two-component regulatory system</keyword>
<dbReference type="OrthoDB" id="9776552at2"/>
<dbReference type="Pfam" id="PF02743">
    <property type="entry name" value="dCache_1"/>
    <property type="match status" value="1"/>
</dbReference>
<dbReference type="GO" id="GO:0005886">
    <property type="term" value="C:plasma membrane"/>
    <property type="evidence" value="ECO:0007669"/>
    <property type="project" value="UniProtKB-SubCell"/>
</dbReference>
<dbReference type="AlphaFoldDB" id="A0A1R0ZNS6"/>
<evidence type="ECO:0000313" key="12">
    <source>
        <dbReference type="Proteomes" id="UP000187425"/>
    </source>
</evidence>
<keyword evidence="4" id="KW-1003">Cell membrane</keyword>
<dbReference type="InterPro" id="IPR004358">
    <property type="entry name" value="Sig_transdc_His_kin-like_C"/>
</dbReference>
<dbReference type="Gene3D" id="3.30.565.10">
    <property type="entry name" value="Histidine kinase-like ATPase, C-terminal domain"/>
    <property type="match status" value="1"/>
</dbReference>
<comment type="subcellular location">
    <subcellularLocation>
        <location evidence="2">Cell membrane</location>
        <topology evidence="2">Multi-pass membrane protein</topology>
    </subcellularLocation>
</comment>
<reference evidence="11 12" key="1">
    <citation type="submission" date="2016-11" db="EMBL/GenBank/DDBJ databases">
        <title>Paenibacillus species isolates.</title>
        <authorList>
            <person name="Beno S.M."/>
        </authorList>
    </citation>
    <scope>NUCLEOTIDE SEQUENCE [LARGE SCALE GENOMIC DNA]</scope>
    <source>
        <strain evidence="11 12">FSL H7-0443</strain>
    </source>
</reference>
<evidence type="ECO:0000313" key="11">
    <source>
        <dbReference type="EMBL" id="OME74259.1"/>
    </source>
</evidence>
<evidence type="ECO:0000256" key="1">
    <source>
        <dbReference type="ARBA" id="ARBA00000085"/>
    </source>
</evidence>
<comment type="caution">
    <text evidence="11">The sequence shown here is derived from an EMBL/GenBank/DDBJ whole genome shotgun (WGS) entry which is preliminary data.</text>
</comment>
<organism evidence="11 12">
    <name type="scientific">Paenibacillus odorifer</name>
    <dbReference type="NCBI Taxonomy" id="189426"/>
    <lineage>
        <taxon>Bacteria</taxon>
        <taxon>Bacillati</taxon>
        <taxon>Bacillota</taxon>
        <taxon>Bacilli</taxon>
        <taxon>Bacillales</taxon>
        <taxon>Paenibacillaceae</taxon>
        <taxon>Paenibacillus</taxon>
    </lineage>
</organism>
<evidence type="ECO:0000256" key="5">
    <source>
        <dbReference type="ARBA" id="ARBA00022692"/>
    </source>
</evidence>
<gene>
    <name evidence="11" type="ORF">BSK65_00750</name>
</gene>
<feature type="domain" description="Histidine kinase/HSP90-like ATPase" evidence="10">
    <location>
        <begin position="462"/>
        <end position="573"/>
    </location>
</feature>